<name>A0AAQ3JTV4_9LILI</name>
<dbReference type="PANTHER" id="PTHR10992">
    <property type="entry name" value="METHYLESTERASE FAMILY MEMBER"/>
    <property type="match status" value="1"/>
</dbReference>
<dbReference type="Pfam" id="PF12697">
    <property type="entry name" value="Abhydrolase_6"/>
    <property type="match status" value="1"/>
</dbReference>
<feature type="domain" description="AB hydrolase-1" evidence="1">
    <location>
        <begin position="12"/>
        <end position="253"/>
    </location>
</feature>
<evidence type="ECO:0000313" key="3">
    <source>
        <dbReference type="Proteomes" id="UP001327560"/>
    </source>
</evidence>
<dbReference type="AlphaFoldDB" id="A0AAQ3JTV4"/>
<dbReference type="InterPro" id="IPR000073">
    <property type="entry name" value="AB_hydrolase_1"/>
</dbReference>
<dbReference type="FunFam" id="3.40.50.1820:FF:000051">
    <property type="entry name" value="(S)-hydroxynitrile lyase"/>
    <property type="match status" value="1"/>
</dbReference>
<dbReference type="InterPro" id="IPR045889">
    <property type="entry name" value="MES/HNL"/>
</dbReference>
<dbReference type="SUPFAM" id="SSF53474">
    <property type="entry name" value="alpha/beta-Hydrolases"/>
    <property type="match status" value="1"/>
</dbReference>
<dbReference type="Proteomes" id="UP001327560">
    <property type="component" value="Chromosome 2"/>
</dbReference>
<dbReference type="GO" id="GO:0080030">
    <property type="term" value="F:methyl indole-3-acetate esterase activity"/>
    <property type="evidence" value="ECO:0007669"/>
    <property type="project" value="TreeGrafter"/>
</dbReference>
<organism evidence="2 3">
    <name type="scientific">Canna indica</name>
    <name type="common">Indian-shot</name>
    <dbReference type="NCBI Taxonomy" id="4628"/>
    <lineage>
        <taxon>Eukaryota</taxon>
        <taxon>Viridiplantae</taxon>
        <taxon>Streptophyta</taxon>
        <taxon>Embryophyta</taxon>
        <taxon>Tracheophyta</taxon>
        <taxon>Spermatophyta</taxon>
        <taxon>Magnoliopsida</taxon>
        <taxon>Liliopsida</taxon>
        <taxon>Zingiberales</taxon>
        <taxon>Cannaceae</taxon>
        <taxon>Canna</taxon>
    </lineage>
</organism>
<dbReference type="PANTHER" id="PTHR10992:SF943">
    <property type="entry name" value="METHYLESTERASE 10"/>
    <property type="match status" value="1"/>
</dbReference>
<sequence>MAEEGGRNQRHFVLVHGFGHGAWCWYKLVPLLRLAGHRVTAIDLAASGTNLTPLDDLNTFADYAKPLLDVLAAVPEGERVVLVGHSFGGVGLALAMETFPEKIAAAIFATAMMPSPSNSMASIFEKFFEVGGSIEDIFLDSTVVDTQDQRGPLVSFGIQYLSTRLYQLSPPQDLALATFLVRPGLLFVGDLSSNFTLTENNYGSVKRAFVVVKQDQALVEDFQLWMVEQSPPAEVKEIDCADHMVMISKPNELCNVLVEIAEELQ</sequence>
<dbReference type="GO" id="GO:0009694">
    <property type="term" value="P:jasmonic acid metabolic process"/>
    <property type="evidence" value="ECO:0007669"/>
    <property type="project" value="TreeGrafter"/>
</dbReference>
<reference evidence="2 3" key="1">
    <citation type="submission" date="2023-10" db="EMBL/GenBank/DDBJ databases">
        <title>Chromosome-scale genome assembly provides insights into flower coloration mechanisms of Canna indica.</title>
        <authorList>
            <person name="Li C."/>
        </authorList>
    </citation>
    <scope>NUCLEOTIDE SEQUENCE [LARGE SCALE GENOMIC DNA]</scope>
    <source>
        <tissue evidence="2">Flower</tissue>
    </source>
</reference>
<dbReference type="Gene3D" id="3.40.50.1820">
    <property type="entry name" value="alpha/beta hydrolase"/>
    <property type="match status" value="1"/>
</dbReference>
<proteinExistence type="predicted"/>
<gene>
    <name evidence="2" type="ORF">Cni_G04698</name>
</gene>
<dbReference type="InterPro" id="IPR029058">
    <property type="entry name" value="AB_hydrolase_fold"/>
</dbReference>
<accession>A0AAQ3JTV4</accession>
<evidence type="ECO:0000313" key="2">
    <source>
        <dbReference type="EMBL" id="WOK95991.1"/>
    </source>
</evidence>
<protein>
    <submittedName>
        <fullName evidence="2">Esterase PIR7A</fullName>
    </submittedName>
</protein>
<keyword evidence="3" id="KW-1185">Reference proteome</keyword>
<dbReference type="GO" id="GO:0080032">
    <property type="term" value="F:methyl jasmonate esterase activity"/>
    <property type="evidence" value="ECO:0007669"/>
    <property type="project" value="TreeGrafter"/>
</dbReference>
<evidence type="ECO:0000259" key="1">
    <source>
        <dbReference type="Pfam" id="PF12697"/>
    </source>
</evidence>
<dbReference type="GO" id="GO:0080031">
    <property type="term" value="F:methyl salicylate esterase activity"/>
    <property type="evidence" value="ECO:0007669"/>
    <property type="project" value="TreeGrafter"/>
</dbReference>
<dbReference type="EMBL" id="CP136891">
    <property type="protein sequence ID" value="WOK95991.1"/>
    <property type="molecule type" value="Genomic_DNA"/>
</dbReference>
<dbReference type="GO" id="GO:0009696">
    <property type="term" value="P:salicylic acid metabolic process"/>
    <property type="evidence" value="ECO:0007669"/>
    <property type="project" value="TreeGrafter"/>
</dbReference>